<dbReference type="Pfam" id="PF03567">
    <property type="entry name" value="Sulfotransfer_2"/>
    <property type="match status" value="1"/>
</dbReference>
<dbReference type="PANTHER" id="PTHR12137">
    <property type="entry name" value="CARBOHYDRATE SULFOTRANSFERASE"/>
    <property type="match status" value="1"/>
</dbReference>
<keyword evidence="7" id="KW-0325">Glycoprotein</keyword>
<dbReference type="EMBL" id="MPRK01000231">
    <property type="protein sequence ID" value="OOZ38043.1"/>
    <property type="molecule type" value="Genomic_DNA"/>
</dbReference>
<dbReference type="AlphaFoldDB" id="A0A1T2KYX7"/>
<proteinExistence type="predicted"/>
<comment type="caution">
    <text evidence="8">The sequence shown here is derived from an EMBL/GenBank/DDBJ whole genome shotgun (WGS) entry which is preliminary data.</text>
</comment>
<evidence type="ECO:0000313" key="9">
    <source>
        <dbReference type="Proteomes" id="UP000190198"/>
    </source>
</evidence>
<evidence type="ECO:0000256" key="1">
    <source>
        <dbReference type="ARBA" id="ARBA00004323"/>
    </source>
</evidence>
<keyword evidence="5" id="KW-0333">Golgi apparatus</keyword>
<dbReference type="InterPro" id="IPR005331">
    <property type="entry name" value="Sulfotransferase"/>
</dbReference>
<evidence type="ECO:0000256" key="3">
    <source>
        <dbReference type="ARBA" id="ARBA00022692"/>
    </source>
</evidence>
<protein>
    <recommendedName>
        <fullName evidence="10">Sulfotransferase</fullName>
    </recommendedName>
</protein>
<sequence length="241" mass="28502">MINLLNFISPFMRHVPFQLRRAVATRVAVSTEHKYIYIRMPKAANSTISKTLAVHTFEDYERDVGLDEKGNVAKGLFQNWQQSGCYSIDCMVENYFIFSFFRNPYSRVLSAYLDKVSRSGKKFHQLVARRIGHKEQYSFEEFVLYLENGGIRDNAHWARQTEITPVPVSRLDFIGKIETLDKDMAYILREIFNFDKYDGLEVRQNDRRGSDKILTTYYNDDLRDRIYSLYKKDFEQIGYSR</sequence>
<evidence type="ECO:0000256" key="6">
    <source>
        <dbReference type="ARBA" id="ARBA00023136"/>
    </source>
</evidence>
<dbReference type="GO" id="GO:0016020">
    <property type="term" value="C:membrane"/>
    <property type="evidence" value="ECO:0007669"/>
    <property type="project" value="InterPro"/>
</dbReference>
<name>A0A1T2KYX7_9GAMM</name>
<accession>A0A1T2KYX7</accession>
<evidence type="ECO:0000256" key="4">
    <source>
        <dbReference type="ARBA" id="ARBA00022989"/>
    </source>
</evidence>
<dbReference type="PANTHER" id="PTHR12137:SF54">
    <property type="entry name" value="CARBOHYDRATE SULFOTRANSFERASE"/>
    <property type="match status" value="1"/>
</dbReference>
<evidence type="ECO:0000256" key="2">
    <source>
        <dbReference type="ARBA" id="ARBA00022679"/>
    </source>
</evidence>
<evidence type="ECO:0000256" key="7">
    <source>
        <dbReference type="ARBA" id="ARBA00023180"/>
    </source>
</evidence>
<dbReference type="GO" id="GO:0008146">
    <property type="term" value="F:sulfotransferase activity"/>
    <property type="evidence" value="ECO:0007669"/>
    <property type="project" value="InterPro"/>
</dbReference>
<keyword evidence="2" id="KW-0808">Transferase</keyword>
<dbReference type="Proteomes" id="UP000190198">
    <property type="component" value="Unassembled WGS sequence"/>
</dbReference>
<keyword evidence="3" id="KW-0812">Transmembrane</keyword>
<evidence type="ECO:0008006" key="10">
    <source>
        <dbReference type="Google" id="ProtNLM"/>
    </source>
</evidence>
<keyword evidence="4" id="KW-1133">Transmembrane helix</keyword>
<dbReference type="InterPro" id="IPR018011">
    <property type="entry name" value="Carb_sulfotrans_8-10"/>
</dbReference>
<evidence type="ECO:0000256" key="5">
    <source>
        <dbReference type="ARBA" id="ARBA00023034"/>
    </source>
</evidence>
<reference evidence="8 9" key="1">
    <citation type="submission" date="2016-11" db="EMBL/GenBank/DDBJ databases">
        <title>Mixed transmission modes and dynamic genome evolution in an obligate animal-bacterial symbiosis.</title>
        <authorList>
            <person name="Russell S.L."/>
            <person name="Corbett-Detig R.B."/>
            <person name="Cavanaugh C.M."/>
        </authorList>
    </citation>
    <scope>NUCLEOTIDE SEQUENCE [LARGE SCALE GENOMIC DNA]</scope>
    <source>
        <strain evidence="8">Sp-SM6</strain>
    </source>
</reference>
<dbReference type="GO" id="GO:0016051">
    <property type="term" value="P:carbohydrate biosynthetic process"/>
    <property type="evidence" value="ECO:0007669"/>
    <property type="project" value="InterPro"/>
</dbReference>
<dbReference type="OrthoDB" id="288532at2"/>
<keyword evidence="9" id="KW-1185">Reference proteome</keyword>
<comment type="subcellular location">
    <subcellularLocation>
        <location evidence="1">Golgi apparatus membrane</location>
        <topology evidence="1">Single-pass type II membrane protein</topology>
    </subcellularLocation>
</comment>
<keyword evidence="6" id="KW-0472">Membrane</keyword>
<evidence type="ECO:0000313" key="8">
    <source>
        <dbReference type="EMBL" id="OOZ38043.1"/>
    </source>
</evidence>
<gene>
    <name evidence="8" type="ORF">BOW52_09520</name>
</gene>
<organism evidence="8 9">
    <name type="scientific">Solemya elarraichensis gill symbiont</name>
    <dbReference type="NCBI Taxonomy" id="1918949"/>
    <lineage>
        <taxon>Bacteria</taxon>
        <taxon>Pseudomonadati</taxon>
        <taxon>Pseudomonadota</taxon>
        <taxon>Gammaproteobacteria</taxon>
        <taxon>sulfur-oxidizing symbionts</taxon>
    </lineage>
</organism>